<evidence type="ECO:0000313" key="1">
    <source>
        <dbReference type="EMBL" id="HJG27967.1"/>
    </source>
</evidence>
<dbReference type="InterPro" id="IPR017853">
    <property type="entry name" value="GH"/>
</dbReference>
<proteinExistence type="predicted"/>
<reference evidence="1" key="1">
    <citation type="journal article" date="2021" name="PeerJ">
        <title>Extensive microbial diversity within the chicken gut microbiome revealed by metagenomics and culture.</title>
        <authorList>
            <person name="Gilroy R."/>
            <person name="Ravi A."/>
            <person name="Getino M."/>
            <person name="Pursley I."/>
            <person name="Horton D.L."/>
            <person name="Alikhan N.F."/>
            <person name="Baker D."/>
            <person name="Gharbi K."/>
            <person name="Hall N."/>
            <person name="Watson M."/>
            <person name="Adriaenssens E.M."/>
            <person name="Foster-Nyarko E."/>
            <person name="Jarju S."/>
            <person name="Secka A."/>
            <person name="Antonio M."/>
            <person name="Oren A."/>
            <person name="Chaudhuri R.R."/>
            <person name="La Ragione R."/>
            <person name="Hildebrand F."/>
            <person name="Pallen M.J."/>
        </authorList>
    </citation>
    <scope>NUCLEOTIDE SEQUENCE</scope>
    <source>
        <strain evidence="1">ChiBcec21-2208</strain>
    </source>
</reference>
<sequence length="409" mass="45413">YGVHIQIAMSFYLDEGGNDKTDGSIAANDAQWAMVQDYWTMLARRYAGISSRYLTFDLSNEVQPQAGDDFSYAADKLGELVASVRVADAQRVLLYSCDLNWVETTASLGLAVGCHAYYPKYITTTGYEYAEQNPYAVPSWPQPWFPMGMVQDGFVPLIIQGDLSEAELSLHVDGLEGTEILVQANGEAVETLVISGGTSSEDGNIHQGLLPAINLPQGTTEVEIQVSEGGYAMMDTIMINGTMGEVVMVPHDTMDYPDRSEPLPLIVLDDGTYTNSENRMIDSAEIYQADVKPYQDIAAQYGVGFMVNEFGIFGSNVDWDINVVAAYHDTVLQMLTEQNIGWCYCELYNPISKHLVLMPAGGVTEFQWSNTTKEAVTVTCESGEEWEYWINKELMEIFQQYTMQETGIE</sequence>
<evidence type="ECO:0000313" key="2">
    <source>
        <dbReference type="Proteomes" id="UP000782880"/>
    </source>
</evidence>
<protein>
    <recommendedName>
        <fullName evidence="3">Glycoside hydrolase family 5 domain-containing protein</fullName>
    </recommendedName>
</protein>
<gene>
    <name evidence="1" type="ORF">K8V20_04885</name>
</gene>
<evidence type="ECO:0008006" key="3">
    <source>
        <dbReference type="Google" id="ProtNLM"/>
    </source>
</evidence>
<dbReference type="SUPFAM" id="SSF51445">
    <property type="entry name" value="(Trans)glycosidases"/>
    <property type="match status" value="1"/>
</dbReference>
<dbReference type="Proteomes" id="UP000782880">
    <property type="component" value="Unassembled WGS sequence"/>
</dbReference>
<accession>A0A921IL92</accession>
<comment type="caution">
    <text evidence="1">The sequence shown here is derived from an EMBL/GenBank/DDBJ whole genome shotgun (WGS) entry which is preliminary data.</text>
</comment>
<dbReference type="Gene3D" id="3.20.20.80">
    <property type="entry name" value="Glycosidases"/>
    <property type="match status" value="2"/>
</dbReference>
<name>A0A921IL92_9FIRM</name>
<dbReference type="AlphaFoldDB" id="A0A921IL92"/>
<reference evidence="1" key="2">
    <citation type="submission" date="2021-09" db="EMBL/GenBank/DDBJ databases">
        <authorList>
            <person name="Gilroy R."/>
        </authorList>
    </citation>
    <scope>NUCLEOTIDE SEQUENCE</scope>
    <source>
        <strain evidence="1">ChiBcec21-2208</strain>
    </source>
</reference>
<organism evidence="1 2">
    <name type="scientific">Subdoligranulum variabile</name>
    <dbReference type="NCBI Taxonomy" id="214851"/>
    <lineage>
        <taxon>Bacteria</taxon>
        <taxon>Bacillati</taxon>
        <taxon>Bacillota</taxon>
        <taxon>Clostridia</taxon>
        <taxon>Eubacteriales</taxon>
        <taxon>Oscillospiraceae</taxon>
        <taxon>Subdoligranulum</taxon>
    </lineage>
</organism>
<dbReference type="EMBL" id="DYVE01000123">
    <property type="protein sequence ID" value="HJG27967.1"/>
    <property type="molecule type" value="Genomic_DNA"/>
</dbReference>
<feature type="non-terminal residue" evidence="1">
    <location>
        <position position="1"/>
    </location>
</feature>